<feature type="coiled-coil region" evidence="2">
    <location>
        <begin position="72"/>
        <end position="99"/>
    </location>
</feature>
<dbReference type="InterPro" id="IPR036770">
    <property type="entry name" value="Ankyrin_rpt-contain_sf"/>
</dbReference>
<proteinExistence type="predicted"/>
<dbReference type="EMBL" id="CP027845">
    <property type="protein sequence ID" value="AVP87074.1"/>
    <property type="molecule type" value="Genomic_DNA"/>
</dbReference>
<dbReference type="RefSeq" id="WP_106873950.1">
    <property type="nucleotide sequence ID" value="NZ_CP027845.1"/>
</dbReference>
<evidence type="ECO:0000313" key="4">
    <source>
        <dbReference type="Proteomes" id="UP000241762"/>
    </source>
</evidence>
<reference evidence="3 4" key="1">
    <citation type="submission" date="2018-03" db="EMBL/GenBank/DDBJ databases">
        <title>A gene transfer event suggests a long-term partnership between eustigmatophyte algae and a novel lineage of endosymbiotic bacteria.</title>
        <authorList>
            <person name="Yurchenko T."/>
            <person name="Sevcikova T."/>
            <person name="Pribyl P."/>
            <person name="El Karkouri K."/>
            <person name="Klimes V."/>
            <person name="Amaral R."/>
            <person name="Zbrankova V."/>
            <person name="Kim E."/>
            <person name="Raoult D."/>
            <person name="Santos L.M.A."/>
            <person name="Elias M."/>
        </authorList>
    </citation>
    <scope>NUCLEOTIDE SEQUENCE [LARGE SCALE GENOMIC DNA]</scope>
    <source>
        <strain evidence="3">CCALA 838</strain>
    </source>
</reference>
<dbReference type="InterPro" id="IPR002110">
    <property type="entry name" value="Ankyrin_rpt"/>
</dbReference>
<sequence length="284" mass="33038">MIRTIRTEYEIWNEKYNRLNTLIKVIKDFIDNPKKPKWAAQEKIINFRNDLDSLTTYDKFEESKVQDIYDNLKNVFNFLEDHEAAIEELKKESTQEVEVSNIRSFQRVISEYKSQINNFLIDARLRFYSIQEDVDKEYMYGETLLYRATDRRDIENIKRLLDQGADPLKTNKLSHSPLSLALSKGLFTLATELLLEKIKNQAPAQLNEVAKKIDDIGLLNCIEEIDAELGLDITHCAGLIYSPPEIAGNDEDYSLKVCLSEDTRQTIGVLDHEGWNINWYSKGF</sequence>
<dbReference type="Proteomes" id="UP000241762">
    <property type="component" value="Chromosome"/>
</dbReference>
<dbReference type="SUPFAM" id="SSF48403">
    <property type="entry name" value="Ankyrin repeat"/>
    <property type="match status" value="1"/>
</dbReference>
<keyword evidence="1" id="KW-0040">ANK repeat</keyword>
<gene>
    <name evidence="3" type="ORF">phytr_1130</name>
</gene>
<evidence type="ECO:0000256" key="1">
    <source>
        <dbReference type="PROSITE-ProRule" id="PRU00023"/>
    </source>
</evidence>
<evidence type="ECO:0000313" key="3">
    <source>
        <dbReference type="EMBL" id="AVP87074.1"/>
    </source>
</evidence>
<name>A0A2P1P721_9RICK</name>
<accession>A0A2P1P721</accession>
<organism evidence="3 4">
    <name type="scientific">Candidatus Phycorickettsia trachydisci</name>
    <dbReference type="NCBI Taxonomy" id="2115978"/>
    <lineage>
        <taxon>Bacteria</taxon>
        <taxon>Pseudomonadati</taxon>
        <taxon>Pseudomonadota</taxon>
        <taxon>Alphaproteobacteria</taxon>
        <taxon>Rickettsiales</taxon>
        <taxon>Rickettsiaceae</taxon>
        <taxon>Candidatus Phycorickettsia</taxon>
    </lineage>
</organism>
<feature type="repeat" description="ANK" evidence="1">
    <location>
        <begin position="140"/>
        <end position="172"/>
    </location>
</feature>
<dbReference type="KEGG" id="ptc:phytr_1130"/>
<dbReference type="PROSITE" id="PS50088">
    <property type="entry name" value="ANK_REPEAT"/>
    <property type="match status" value="1"/>
</dbReference>
<keyword evidence="4" id="KW-1185">Reference proteome</keyword>
<dbReference type="Gene3D" id="1.25.40.20">
    <property type="entry name" value="Ankyrin repeat-containing domain"/>
    <property type="match status" value="1"/>
</dbReference>
<dbReference type="AlphaFoldDB" id="A0A2P1P721"/>
<keyword evidence="2" id="KW-0175">Coiled coil</keyword>
<protein>
    <submittedName>
        <fullName evidence="3">Uncharacterized protein</fullName>
    </submittedName>
</protein>
<evidence type="ECO:0000256" key="2">
    <source>
        <dbReference type="SAM" id="Coils"/>
    </source>
</evidence>